<accession>A0ABT8SQT2</accession>
<evidence type="ECO:0000256" key="1">
    <source>
        <dbReference type="ARBA" id="ARBA00022475"/>
    </source>
</evidence>
<feature type="transmembrane region" description="Helical" evidence="6">
    <location>
        <begin position="52"/>
        <end position="73"/>
    </location>
</feature>
<organism evidence="8 9">
    <name type="scientific">Rhizobium oryzicola</name>
    <dbReference type="NCBI Taxonomy" id="1232668"/>
    <lineage>
        <taxon>Bacteria</taxon>
        <taxon>Pseudomonadati</taxon>
        <taxon>Pseudomonadota</taxon>
        <taxon>Alphaproteobacteria</taxon>
        <taxon>Hyphomicrobiales</taxon>
        <taxon>Rhizobiaceae</taxon>
        <taxon>Rhizobium/Agrobacterium group</taxon>
        <taxon>Rhizobium</taxon>
    </lineage>
</organism>
<sequence length="110" mass="12005">MERIKKIIGMVILVPLAIILVVLCVANRQSVTLALNPFNPSDTVLSLTGPLFLLLFVALLFGMVIGSVATWFAQGKYRRQARIEAREALKRQASEPQSTASSTALISRHG</sequence>
<evidence type="ECO:0000256" key="3">
    <source>
        <dbReference type="ARBA" id="ARBA00022989"/>
    </source>
</evidence>
<evidence type="ECO:0000256" key="5">
    <source>
        <dbReference type="SAM" id="MobiDB-lite"/>
    </source>
</evidence>
<gene>
    <name evidence="8" type="ORF">Q2T52_01695</name>
</gene>
<keyword evidence="2 6" id="KW-0812">Transmembrane</keyword>
<evidence type="ECO:0000313" key="9">
    <source>
        <dbReference type="Proteomes" id="UP001169006"/>
    </source>
</evidence>
<evidence type="ECO:0000256" key="4">
    <source>
        <dbReference type="ARBA" id="ARBA00023136"/>
    </source>
</evidence>
<protein>
    <submittedName>
        <fullName evidence="8">DUF1049 domain-containing protein</fullName>
    </submittedName>
</protein>
<keyword evidence="1" id="KW-1003">Cell membrane</keyword>
<dbReference type="Pfam" id="PF06305">
    <property type="entry name" value="LapA_dom"/>
    <property type="match status" value="1"/>
</dbReference>
<keyword evidence="3 6" id="KW-1133">Transmembrane helix</keyword>
<comment type="caution">
    <text evidence="8">The sequence shown here is derived from an EMBL/GenBank/DDBJ whole genome shotgun (WGS) entry which is preliminary data.</text>
</comment>
<reference evidence="8" key="2">
    <citation type="submission" date="2023-07" db="EMBL/GenBank/DDBJ databases">
        <authorList>
            <person name="Sun H."/>
        </authorList>
    </citation>
    <scope>NUCLEOTIDE SEQUENCE</scope>
    <source>
        <strain evidence="8">05753</strain>
    </source>
</reference>
<dbReference type="EMBL" id="JAUKWQ010000001">
    <property type="protein sequence ID" value="MDO1580798.1"/>
    <property type="molecule type" value="Genomic_DNA"/>
</dbReference>
<name>A0ABT8SQT2_9HYPH</name>
<evidence type="ECO:0000256" key="6">
    <source>
        <dbReference type="SAM" id="Phobius"/>
    </source>
</evidence>
<reference evidence="8" key="1">
    <citation type="journal article" date="2015" name="Int. J. Syst. Evol. Microbiol.">
        <title>Rhizobium oryzicola sp. nov., potential plant-growth-promoting endophytic bacteria isolated from rice roots.</title>
        <authorList>
            <person name="Zhang X.X."/>
            <person name="Gao J.S."/>
            <person name="Cao Y.H."/>
            <person name="Sheirdil R.A."/>
            <person name="Wang X.C."/>
            <person name="Zhang L."/>
        </authorList>
    </citation>
    <scope>NUCLEOTIDE SEQUENCE</scope>
    <source>
        <strain evidence="8">05753</strain>
    </source>
</reference>
<feature type="compositionally biased region" description="Polar residues" evidence="5">
    <location>
        <begin position="94"/>
        <end position="110"/>
    </location>
</feature>
<evidence type="ECO:0000313" key="8">
    <source>
        <dbReference type="EMBL" id="MDO1580798.1"/>
    </source>
</evidence>
<proteinExistence type="predicted"/>
<dbReference type="Proteomes" id="UP001169006">
    <property type="component" value="Unassembled WGS sequence"/>
</dbReference>
<keyword evidence="4 6" id="KW-0472">Membrane</keyword>
<dbReference type="RefSeq" id="WP_302074947.1">
    <property type="nucleotide sequence ID" value="NZ_JAUKWQ010000001.1"/>
</dbReference>
<evidence type="ECO:0000259" key="7">
    <source>
        <dbReference type="Pfam" id="PF06305"/>
    </source>
</evidence>
<evidence type="ECO:0000256" key="2">
    <source>
        <dbReference type="ARBA" id="ARBA00022692"/>
    </source>
</evidence>
<keyword evidence="9" id="KW-1185">Reference proteome</keyword>
<feature type="domain" description="Lipopolysaccharide assembly protein A" evidence="7">
    <location>
        <begin position="45"/>
        <end position="88"/>
    </location>
</feature>
<dbReference type="InterPro" id="IPR010445">
    <property type="entry name" value="LapA_dom"/>
</dbReference>
<feature type="region of interest" description="Disordered" evidence="5">
    <location>
        <begin position="88"/>
        <end position="110"/>
    </location>
</feature>